<sequence length="122" mass="13830">MPAPDIPKLAPLEQPTRSVVSVDTRDPAENTIIVDLSKGNSQLVSLTEAHKRNGDILLKIIDTRRTRRHARVLAPFPMSRRTSTPMPAHLVRFIRQVSLEVTDCPFRRSKRIARQGPIDYPE</sequence>
<organism evidence="1 2">
    <name type="scientific">Coniophora puteana (strain RWD-64-598)</name>
    <name type="common">Brown rot fungus</name>
    <dbReference type="NCBI Taxonomy" id="741705"/>
    <lineage>
        <taxon>Eukaryota</taxon>
        <taxon>Fungi</taxon>
        <taxon>Dikarya</taxon>
        <taxon>Basidiomycota</taxon>
        <taxon>Agaricomycotina</taxon>
        <taxon>Agaricomycetes</taxon>
        <taxon>Agaricomycetidae</taxon>
        <taxon>Boletales</taxon>
        <taxon>Coniophorineae</taxon>
        <taxon>Coniophoraceae</taxon>
        <taxon>Coniophora</taxon>
    </lineage>
</organism>
<accession>A0A5M3M7Z7</accession>
<gene>
    <name evidence="1" type="ORF">CONPUDRAFT_158865</name>
</gene>
<name>A0A5M3M7Z7_CONPW</name>
<dbReference type="EMBL" id="JH711588">
    <property type="protein sequence ID" value="EIW75402.1"/>
    <property type="molecule type" value="Genomic_DNA"/>
</dbReference>
<dbReference type="KEGG" id="cput:CONPUDRAFT_158865"/>
<evidence type="ECO:0000313" key="2">
    <source>
        <dbReference type="Proteomes" id="UP000053558"/>
    </source>
</evidence>
<dbReference type="RefSeq" id="XP_007774133.1">
    <property type="nucleotide sequence ID" value="XM_007775943.1"/>
</dbReference>
<dbReference type="GeneID" id="19203986"/>
<dbReference type="Proteomes" id="UP000053558">
    <property type="component" value="Unassembled WGS sequence"/>
</dbReference>
<reference evidence="2" key="1">
    <citation type="journal article" date="2012" name="Science">
        <title>The Paleozoic origin of enzymatic lignin decomposition reconstructed from 31 fungal genomes.</title>
        <authorList>
            <person name="Floudas D."/>
            <person name="Binder M."/>
            <person name="Riley R."/>
            <person name="Barry K."/>
            <person name="Blanchette R.A."/>
            <person name="Henrissat B."/>
            <person name="Martinez A.T."/>
            <person name="Otillar R."/>
            <person name="Spatafora J.W."/>
            <person name="Yadav J.S."/>
            <person name="Aerts A."/>
            <person name="Benoit I."/>
            <person name="Boyd A."/>
            <person name="Carlson A."/>
            <person name="Copeland A."/>
            <person name="Coutinho P.M."/>
            <person name="de Vries R.P."/>
            <person name="Ferreira P."/>
            <person name="Findley K."/>
            <person name="Foster B."/>
            <person name="Gaskell J."/>
            <person name="Glotzer D."/>
            <person name="Gorecki P."/>
            <person name="Heitman J."/>
            <person name="Hesse C."/>
            <person name="Hori C."/>
            <person name="Igarashi K."/>
            <person name="Jurgens J.A."/>
            <person name="Kallen N."/>
            <person name="Kersten P."/>
            <person name="Kohler A."/>
            <person name="Kuees U."/>
            <person name="Kumar T.K.A."/>
            <person name="Kuo A."/>
            <person name="LaButti K."/>
            <person name="Larrondo L.F."/>
            <person name="Lindquist E."/>
            <person name="Ling A."/>
            <person name="Lombard V."/>
            <person name="Lucas S."/>
            <person name="Lundell T."/>
            <person name="Martin R."/>
            <person name="McLaughlin D.J."/>
            <person name="Morgenstern I."/>
            <person name="Morin E."/>
            <person name="Murat C."/>
            <person name="Nagy L.G."/>
            <person name="Nolan M."/>
            <person name="Ohm R.A."/>
            <person name="Patyshakuliyeva A."/>
            <person name="Rokas A."/>
            <person name="Ruiz-Duenas F.J."/>
            <person name="Sabat G."/>
            <person name="Salamov A."/>
            <person name="Samejima M."/>
            <person name="Schmutz J."/>
            <person name="Slot J.C."/>
            <person name="St John F."/>
            <person name="Stenlid J."/>
            <person name="Sun H."/>
            <person name="Sun S."/>
            <person name="Syed K."/>
            <person name="Tsang A."/>
            <person name="Wiebenga A."/>
            <person name="Young D."/>
            <person name="Pisabarro A."/>
            <person name="Eastwood D.C."/>
            <person name="Martin F."/>
            <person name="Cullen D."/>
            <person name="Grigoriev I.V."/>
            <person name="Hibbett D.S."/>
        </authorList>
    </citation>
    <scope>NUCLEOTIDE SEQUENCE [LARGE SCALE GENOMIC DNA]</scope>
    <source>
        <strain evidence="2">RWD-64-598 SS2</strain>
    </source>
</reference>
<comment type="caution">
    <text evidence="1">The sequence shown here is derived from an EMBL/GenBank/DDBJ whole genome shotgun (WGS) entry which is preliminary data.</text>
</comment>
<dbReference type="AlphaFoldDB" id="A0A5M3M7Z7"/>
<proteinExistence type="predicted"/>
<keyword evidence="2" id="KW-1185">Reference proteome</keyword>
<protein>
    <submittedName>
        <fullName evidence="1">Uncharacterized protein</fullName>
    </submittedName>
</protein>
<evidence type="ECO:0000313" key="1">
    <source>
        <dbReference type="EMBL" id="EIW75402.1"/>
    </source>
</evidence>